<comment type="caution">
    <text evidence="3">The sequence shown here is derived from an EMBL/GenBank/DDBJ whole genome shotgun (WGS) entry which is preliminary data.</text>
</comment>
<organism evidence="3 4">
    <name type="scientific">Lysinibacter cavernae</name>
    <dbReference type="NCBI Taxonomy" id="1640652"/>
    <lineage>
        <taxon>Bacteria</taxon>
        <taxon>Bacillati</taxon>
        <taxon>Actinomycetota</taxon>
        <taxon>Actinomycetes</taxon>
        <taxon>Micrococcales</taxon>
        <taxon>Microbacteriaceae</taxon>
        <taxon>Lysinibacter</taxon>
    </lineage>
</organism>
<dbReference type="RefSeq" id="WP_167151514.1">
    <property type="nucleotide sequence ID" value="NZ_JAAMOX010000002.1"/>
</dbReference>
<evidence type="ECO:0000256" key="2">
    <source>
        <dbReference type="SAM" id="Phobius"/>
    </source>
</evidence>
<dbReference type="EMBL" id="JAAMOX010000002">
    <property type="protein sequence ID" value="NIH54894.1"/>
    <property type="molecule type" value="Genomic_DNA"/>
</dbReference>
<dbReference type="InterPro" id="IPR022062">
    <property type="entry name" value="DUF3618"/>
</dbReference>
<gene>
    <name evidence="3" type="ORF">FHX76_002790</name>
</gene>
<evidence type="ECO:0000256" key="1">
    <source>
        <dbReference type="SAM" id="MobiDB-lite"/>
    </source>
</evidence>
<protein>
    <submittedName>
        <fullName evidence="3">ElaB/YqjD/DUF883 family membrane-anchored ribosome-binding protein</fullName>
    </submittedName>
</protein>
<feature type="compositionally biased region" description="Polar residues" evidence="1">
    <location>
        <begin position="1"/>
        <end position="12"/>
    </location>
</feature>
<reference evidence="3 4" key="1">
    <citation type="submission" date="2020-02" db="EMBL/GenBank/DDBJ databases">
        <title>Sequencing the genomes of 1000 actinobacteria strains.</title>
        <authorList>
            <person name="Klenk H.-P."/>
        </authorList>
    </citation>
    <scope>NUCLEOTIDE SEQUENCE [LARGE SCALE GENOMIC DNA]</scope>
    <source>
        <strain evidence="3 4">DSM 27960</strain>
    </source>
</reference>
<evidence type="ECO:0000313" key="4">
    <source>
        <dbReference type="Proteomes" id="UP000541033"/>
    </source>
</evidence>
<name>A0A7X5TUT0_9MICO</name>
<keyword evidence="2" id="KW-0472">Membrane</keyword>
<keyword evidence="2" id="KW-0812">Transmembrane</keyword>
<dbReference type="AlphaFoldDB" id="A0A7X5TUT0"/>
<evidence type="ECO:0000313" key="3">
    <source>
        <dbReference type="EMBL" id="NIH54894.1"/>
    </source>
</evidence>
<keyword evidence="4" id="KW-1185">Reference proteome</keyword>
<dbReference type="Pfam" id="PF12277">
    <property type="entry name" value="DUF3618"/>
    <property type="match status" value="1"/>
</dbReference>
<sequence>MDANYQTPNSAATPDLGASTEADIERLREEIGETLRALEEKLNVGKRVDEATDRAFVRVVELKRTKPIAFVAGVAGIAIIAGVVVWSTARKLF</sequence>
<feature type="transmembrane region" description="Helical" evidence="2">
    <location>
        <begin position="68"/>
        <end position="89"/>
    </location>
</feature>
<dbReference type="Proteomes" id="UP000541033">
    <property type="component" value="Unassembled WGS sequence"/>
</dbReference>
<proteinExistence type="predicted"/>
<keyword evidence="2" id="KW-1133">Transmembrane helix</keyword>
<accession>A0A7X5TUT0</accession>
<feature type="region of interest" description="Disordered" evidence="1">
    <location>
        <begin position="1"/>
        <end position="20"/>
    </location>
</feature>